<evidence type="ECO:0000256" key="2">
    <source>
        <dbReference type="ARBA" id="ARBA00006962"/>
    </source>
</evidence>
<dbReference type="Gene3D" id="3.40.50.2000">
    <property type="entry name" value="Glycogen Phosphorylase B"/>
    <property type="match status" value="1"/>
</dbReference>
<keyword evidence="4 7" id="KW-0808">Transferase</keyword>
<gene>
    <name evidence="7" type="ORF">L0M14_03960</name>
</gene>
<comment type="similarity">
    <text evidence="2">Belongs to the glycosyltransferase 28 family.</text>
</comment>
<dbReference type="InterPro" id="IPR009695">
    <property type="entry name" value="Diacylglyc_glucosyltr_N"/>
</dbReference>
<dbReference type="PANTHER" id="PTHR43025">
    <property type="entry name" value="MONOGALACTOSYLDIACYLGLYCEROL SYNTHASE"/>
    <property type="match status" value="1"/>
</dbReference>
<dbReference type="EMBL" id="CP090978">
    <property type="protein sequence ID" value="UJF34371.1"/>
    <property type="molecule type" value="Genomic_DNA"/>
</dbReference>
<dbReference type="Pfam" id="PF04101">
    <property type="entry name" value="Glyco_tran_28_C"/>
    <property type="match status" value="1"/>
</dbReference>
<dbReference type="Pfam" id="PF06925">
    <property type="entry name" value="MGDG_synth"/>
    <property type="match status" value="1"/>
</dbReference>
<feature type="domain" description="Diacylglycerol glucosyltransferase N-terminal" evidence="6">
    <location>
        <begin position="23"/>
        <end position="186"/>
    </location>
</feature>
<evidence type="ECO:0000259" key="6">
    <source>
        <dbReference type="Pfam" id="PF06925"/>
    </source>
</evidence>
<evidence type="ECO:0000259" key="5">
    <source>
        <dbReference type="Pfam" id="PF04101"/>
    </source>
</evidence>
<protein>
    <submittedName>
        <fullName evidence="7">UDP-N-acetylglucosamine--LPS N-acetylglucosamine transferase</fullName>
    </submittedName>
</protein>
<feature type="domain" description="Glycosyl transferase family 28 C-terminal" evidence="5">
    <location>
        <begin position="212"/>
        <end position="323"/>
    </location>
</feature>
<dbReference type="RefSeq" id="WP_235120945.1">
    <property type="nucleotide sequence ID" value="NZ_CP090978.1"/>
</dbReference>
<proteinExistence type="inferred from homology"/>
<reference evidence="7 8" key="1">
    <citation type="journal article" date="2024" name="Int. J. Syst. Evol. Microbiol.">
        <title>Paenibacillus hexagrammi sp. nov., a novel bacterium isolated from the gut content of Hexagrammos agrammus.</title>
        <authorList>
            <person name="Jung H.K."/>
            <person name="Kim D.G."/>
            <person name="Zin H."/>
            <person name="Park J."/>
            <person name="Jung H."/>
            <person name="Kim Y.O."/>
            <person name="Kong H.J."/>
            <person name="Kim J.W."/>
            <person name="Kim Y.S."/>
        </authorList>
    </citation>
    <scope>NUCLEOTIDE SEQUENCE [LARGE SCALE GENOMIC DNA]</scope>
    <source>
        <strain evidence="7 8">YPD9-1</strain>
    </source>
</reference>
<keyword evidence="8" id="KW-1185">Reference proteome</keyword>
<comment type="subcellular location">
    <subcellularLocation>
        <location evidence="1">Membrane</location>
    </subcellularLocation>
</comment>
<name>A0ABY3SME8_9BACL</name>
<evidence type="ECO:0000256" key="4">
    <source>
        <dbReference type="ARBA" id="ARBA00022679"/>
    </source>
</evidence>
<evidence type="ECO:0000313" key="8">
    <source>
        <dbReference type="Proteomes" id="UP001649230"/>
    </source>
</evidence>
<evidence type="ECO:0000256" key="1">
    <source>
        <dbReference type="ARBA" id="ARBA00004370"/>
    </source>
</evidence>
<sequence>MSLQDSNEPTRILILSEAFGAGHTQAAHAISSGLQQLCSRVQTQVLELGLHLHPTLAPFIIEAYKKTITAQPHLYGKLYRFHYKKSLNPFSQLALHRICYAQTAATISQLRPHAIVCTHPFPSIVVSRLKKHGLDIPLFTVITDYDAHGAWIGSQVNQYLVSTKDVKFRLLQRGVSPQKIKITGIPLHPSFRQTHDKFEIRQQFQLRDLPTILIMGGGWGLHGSERFRDYVAAWSDRIQFLFCMGNNKKGYAEMADDAVYRHPNVRLLGFCQEIGKLMEVSDLLITKPGGMTCSEGAAKAIPMLFDSPIPGQEEENLQYFTAHGFGEPILSPATIENWLYMLAFRYEEVRIRRESISKKSMPFTTADCVTTIWSLCEKSRT</sequence>
<dbReference type="SUPFAM" id="SSF53756">
    <property type="entry name" value="UDP-Glycosyltransferase/glycogen phosphorylase"/>
    <property type="match status" value="1"/>
</dbReference>
<organism evidence="7 8">
    <name type="scientific">Paenibacillus hexagrammi</name>
    <dbReference type="NCBI Taxonomy" id="2908839"/>
    <lineage>
        <taxon>Bacteria</taxon>
        <taxon>Bacillati</taxon>
        <taxon>Bacillota</taxon>
        <taxon>Bacilli</taxon>
        <taxon>Bacillales</taxon>
        <taxon>Paenibacillaceae</taxon>
        <taxon>Paenibacillus</taxon>
    </lineage>
</organism>
<evidence type="ECO:0000313" key="7">
    <source>
        <dbReference type="EMBL" id="UJF34371.1"/>
    </source>
</evidence>
<accession>A0ABY3SME8</accession>
<dbReference type="GO" id="GO:0016740">
    <property type="term" value="F:transferase activity"/>
    <property type="evidence" value="ECO:0007669"/>
    <property type="project" value="UniProtKB-KW"/>
</dbReference>
<dbReference type="Proteomes" id="UP001649230">
    <property type="component" value="Chromosome"/>
</dbReference>
<dbReference type="InterPro" id="IPR007235">
    <property type="entry name" value="Glyco_trans_28_C"/>
</dbReference>
<dbReference type="InterPro" id="IPR050519">
    <property type="entry name" value="Glycosyltransf_28_UgtP"/>
</dbReference>
<keyword evidence="3" id="KW-0328">Glycosyltransferase</keyword>
<evidence type="ECO:0000256" key="3">
    <source>
        <dbReference type="ARBA" id="ARBA00022676"/>
    </source>
</evidence>
<dbReference type="PANTHER" id="PTHR43025:SF3">
    <property type="entry name" value="MONOGALACTOSYLDIACYLGLYCEROL SYNTHASE 1, CHLOROPLASTIC"/>
    <property type="match status" value="1"/>
</dbReference>